<accession>A0A816HNC9</accession>
<dbReference type="Proteomes" id="UP000663828">
    <property type="component" value="Unassembled WGS sequence"/>
</dbReference>
<dbReference type="AlphaFoldDB" id="A0A816HNC9"/>
<reference evidence="1" key="1">
    <citation type="submission" date="2021-02" db="EMBL/GenBank/DDBJ databases">
        <authorList>
            <person name="Nowell W R."/>
        </authorList>
    </citation>
    <scope>NUCLEOTIDE SEQUENCE</scope>
</reference>
<sequence length="122" mass="13928">MLDRHLCTNKSRRRHSHIVQLKYLPFELFFPLVMYQIEEHLAPLPAIVTNSFLNESISDDDSCVEITSLVDENDLIKWTTYLQLNSVSDEDSDENCSSTQPASLVNYSLSESSSDDENLVQS</sequence>
<name>A0A816HNC9_ADIRI</name>
<proteinExistence type="predicted"/>
<protein>
    <submittedName>
        <fullName evidence="1">Uncharacterized protein</fullName>
    </submittedName>
</protein>
<evidence type="ECO:0000313" key="1">
    <source>
        <dbReference type="EMBL" id="CAF1689537.1"/>
    </source>
</evidence>
<comment type="caution">
    <text evidence="1">The sequence shown here is derived from an EMBL/GenBank/DDBJ whole genome shotgun (WGS) entry which is preliminary data.</text>
</comment>
<keyword evidence="2" id="KW-1185">Reference proteome</keyword>
<gene>
    <name evidence="1" type="ORF">XAT740_LOCUS63348</name>
</gene>
<organism evidence="1 2">
    <name type="scientific">Adineta ricciae</name>
    <name type="common">Rotifer</name>
    <dbReference type="NCBI Taxonomy" id="249248"/>
    <lineage>
        <taxon>Eukaryota</taxon>
        <taxon>Metazoa</taxon>
        <taxon>Spiralia</taxon>
        <taxon>Gnathifera</taxon>
        <taxon>Rotifera</taxon>
        <taxon>Eurotatoria</taxon>
        <taxon>Bdelloidea</taxon>
        <taxon>Adinetida</taxon>
        <taxon>Adinetidae</taxon>
        <taxon>Adineta</taxon>
    </lineage>
</organism>
<evidence type="ECO:0000313" key="2">
    <source>
        <dbReference type="Proteomes" id="UP000663828"/>
    </source>
</evidence>
<dbReference type="EMBL" id="CAJNOR010019370">
    <property type="protein sequence ID" value="CAF1689537.1"/>
    <property type="molecule type" value="Genomic_DNA"/>
</dbReference>